<proteinExistence type="predicted"/>
<dbReference type="AlphaFoldDB" id="A0A8T2PL20"/>
<evidence type="ECO:0000313" key="1">
    <source>
        <dbReference type="EMBL" id="KAG9352656.1"/>
    </source>
</evidence>
<organism evidence="1 2">
    <name type="scientific">Albula glossodonta</name>
    <name type="common">roundjaw bonefish</name>
    <dbReference type="NCBI Taxonomy" id="121402"/>
    <lineage>
        <taxon>Eukaryota</taxon>
        <taxon>Metazoa</taxon>
        <taxon>Chordata</taxon>
        <taxon>Craniata</taxon>
        <taxon>Vertebrata</taxon>
        <taxon>Euteleostomi</taxon>
        <taxon>Actinopterygii</taxon>
        <taxon>Neopterygii</taxon>
        <taxon>Teleostei</taxon>
        <taxon>Albuliformes</taxon>
        <taxon>Albulidae</taxon>
        <taxon>Albula</taxon>
    </lineage>
</organism>
<keyword evidence="2" id="KW-1185">Reference proteome</keyword>
<name>A0A8T2PL20_9TELE</name>
<gene>
    <name evidence="1" type="ORF">JZ751_021070</name>
</gene>
<evidence type="ECO:0000313" key="2">
    <source>
        <dbReference type="Proteomes" id="UP000824540"/>
    </source>
</evidence>
<dbReference type="Proteomes" id="UP000824540">
    <property type="component" value="Unassembled WGS sequence"/>
</dbReference>
<feature type="non-terminal residue" evidence="1">
    <location>
        <position position="1"/>
    </location>
</feature>
<protein>
    <submittedName>
        <fullName evidence="1">Uncharacterized protein</fullName>
    </submittedName>
</protein>
<reference evidence="1" key="1">
    <citation type="thesis" date="2021" institute="BYU ScholarsArchive" country="Provo, UT, USA">
        <title>Applications of and Algorithms for Genome Assembly and Genomic Analyses with an Emphasis on Marine Teleosts.</title>
        <authorList>
            <person name="Pickett B.D."/>
        </authorList>
    </citation>
    <scope>NUCLEOTIDE SEQUENCE</scope>
    <source>
        <strain evidence="1">HI-2016</strain>
    </source>
</reference>
<sequence length="180" mass="20504">MHQQASFRRYTSRQTHGHVFKCTEGQDREAQEDSRRLYSEMARFSAFICGEQSETKPAPEVLFAVIGTHRCGDRAPRTPHSFLWSLWYQRGVFTHPHIPKQKPQQSRLPTQCFSRPALLRLVINPGSAGMVAEEFLQPRREKAENTAGPGQVKRSCRQEVDQLPAGNGQRCLHSCNFLLG</sequence>
<dbReference type="EMBL" id="JAFBMS010000005">
    <property type="protein sequence ID" value="KAG9352656.1"/>
    <property type="molecule type" value="Genomic_DNA"/>
</dbReference>
<comment type="caution">
    <text evidence="1">The sequence shown here is derived from an EMBL/GenBank/DDBJ whole genome shotgun (WGS) entry which is preliminary data.</text>
</comment>
<accession>A0A8T2PL20</accession>